<dbReference type="RefSeq" id="WP_321549751.1">
    <property type="nucleotide sequence ID" value="NZ_JAXIVS010000013.1"/>
</dbReference>
<dbReference type="EMBL" id="JAXIVS010000013">
    <property type="protein sequence ID" value="MDY7231040.1"/>
    <property type="molecule type" value="Genomic_DNA"/>
</dbReference>
<dbReference type="Proteomes" id="UP001291309">
    <property type="component" value="Unassembled WGS sequence"/>
</dbReference>
<organism evidence="2 3">
    <name type="scientific">Hyalangium rubrum</name>
    <dbReference type="NCBI Taxonomy" id="3103134"/>
    <lineage>
        <taxon>Bacteria</taxon>
        <taxon>Pseudomonadati</taxon>
        <taxon>Myxococcota</taxon>
        <taxon>Myxococcia</taxon>
        <taxon>Myxococcales</taxon>
        <taxon>Cystobacterineae</taxon>
        <taxon>Archangiaceae</taxon>
        <taxon>Hyalangium</taxon>
    </lineage>
</organism>
<evidence type="ECO:0000313" key="3">
    <source>
        <dbReference type="Proteomes" id="UP001291309"/>
    </source>
</evidence>
<feature type="domain" description="DUF4382" evidence="1">
    <location>
        <begin position="25"/>
        <end position="185"/>
    </location>
</feature>
<name>A0ABU5HG43_9BACT</name>
<dbReference type="PROSITE" id="PS51257">
    <property type="entry name" value="PROKAR_LIPOPROTEIN"/>
    <property type="match status" value="1"/>
</dbReference>
<reference evidence="2 3" key="1">
    <citation type="submission" date="2023-12" db="EMBL/GenBank/DDBJ databases">
        <title>the genome sequence of Hyalangium sp. s54d21.</title>
        <authorList>
            <person name="Zhang X."/>
        </authorList>
    </citation>
    <scope>NUCLEOTIDE SEQUENCE [LARGE SCALE GENOMIC DNA]</scope>
    <source>
        <strain evidence="3">s54d21</strain>
    </source>
</reference>
<sequence>MYRMQILATFLFTLTLGLIGCGGESKVTIKLTDAPGDFKRAVVTISEVELLGEGENNRVVLLNEAKTTDLITLANDTADLVKDATVPAGTYKELRFVITGAFIEVEQEDGSTKIYASSPDYAGLPEGAQVAGELQMPSYGTSGLKVKIADPVAVEGEQKVILVDFDVAQSFGRQAGGSGRWVMSPVIKAAEITFSGTVTVTLTAGAGVTLPSQDGQQITLGQFKATLTNTGNSTETVAFTDANGDGTFEAQFKFLIPGDFSADILAPEGVSFATSPAHPAAVSVGSGKQVSVAFTLTSAEIR</sequence>
<protein>
    <submittedName>
        <fullName evidence="2">DUF4382 domain-containing protein</fullName>
    </submittedName>
</protein>
<evidence type="ECO:0000313" key="2">
    <source>
        <dbReference type="EMBL" id="MDY7231040.1"/>
    </source>
</evidence>
<keyword evidence="3" id="KW-1185">Reference proteome</keyword>
<dbReference type="InterPro" id="IPR025491">
    <property type="entry name" value="DUF4382"/>
</dbReference>
<comment type="caution">
    <text evidence="2">The sequence shown here is derived from an EMBL/GenBank/DDBJ whole genome shotgun (WGS) entry which is preliminary data.</text>
</comment>
<gene>
    <name evidence="2" type="ORF">SYV04_31925</name>
</gene>
<proteinExistence type="predicted"/>
<accession>A0ABU5HG43</accession>
<dbReference type="Pfam" id="PF14321">
    <property type="entry name" value="DUF4382"/>
    <property type="match status" value="1"/>
</dbReference>
<evidence type="ECO:0000259" key="1">
    <source>
        <dbReference type="Pfam" id="PF14321"/>
    </source>
</evidence>